<sequence length="238" mass="27612">MFNLFKSFNLLKHLTNKTKMDLYKFPEQSRVIWIDLEMTGLDIDECHIIEAACIVTDGNLEIVAEGPNLIINQSEEILNSMQEWCITVHGKSGLTEACRKSTINLQAAEMLLLSFVRQHTPPGKCPLAGNSIHVDRMFLCKYMPELMKHIHYRIIDVSSIKELCKRWYPKDYKRVNYQKAGSHSLLNWVFDLETTIYSLYSYGYFIGSLLVEKLLHSKMKTNLILADLGKLVLVWCWF</sequence>
<organism evidence="7 8">
    <name type="scientific">Strigamia maritima</name>
    <name type="common">European centipede</name>
    <name type="synonym">Geophilus maritimus</name>
    <dbReference type="NCBI Taxonomy" id="126957"/>
    <lineage>
        <taxon>Eukaryota</taxon>
        <taxon>Metazoa</taxon>
        <taxon>Ecdysozoa</taxon>
        <taxon>Arthropoda</taxon>
        <taxon>Myriapoda</taxon>
        <taxon>Chilopoda</taxon>
        <taxon>Pleurostigmophora</taxon>
        <taxon>Geophilomorpha</taxon>
        <taxon>Linotaeniidae</taxon>
        <taxon>Strigamia</taxon>
    </lineage>
</organism>
<evidence type="ECO:0000256" key="5">
    <source>
        <dbReference type="ARBA" id="ARBA00072681"/>
    </source>
</evidence>
<dbReference type="PANTHER" id="PTHR11046:SF0">
    <property type="entry name" value="OLIGORIBONUCLEASE, MITOCHONDRIAL"/>
    <property type="match status" value="1"/>
</dbReference>
<dbReference type="eggNOG" id="KOG3242">
    <property type="taxonomic scope" value="Eukaryota"/>
</dbReference>
<proteinExistence type="inferred from homology"/>
<keyword evidence="2" id="KW-0540">Nuclease</keyword>
<keyword evidence="3" id="KW-0378">Hydrolase</keyword>
<dbReference type="FunFam" id="3.30.420.10:FF:000003">
    <property type="entry name" value="Oligoribonuclease"/>
    <property type="match status" value="1"/>
</dbReference>
<dbReference type="CDD" id="cd06135">
    <property type="entry name" value="Orn"/>
    <property type="match status" value="1"/>
</dbReference>
<dbReference type="SMART" id="SM00479">
    <property type="entry name" value="EXOIII"/>
    <property type="match status" value="1"/>
</dbReference>
<dbReference type="InterPro" id="IPR022894">
    <property type="entry name" value="Oligoribonuclease"/>
</dbReference>
<feature type="domain" description="Exonuclease" evidence="6">
    <location>
        <begin position="30"/>
        <end position="195"/>
    </location>
</feature>
<evidence type="ECO:0000256" key="1">
    <source>
        <dbReference type="ARBA" id="ARBA00009921"/>
    </source>
</evidence>
<dbReference type="GO" id="GO:0005739">
    <property type="term" value="C:mitochondrion"/>
    <property type="evidence" value="ECO:0007669"/>
    <property type="project" value="TreeGrafter"/>
</dbReference>
<dbReference type="AlphaFoldDB" id="T1J6N0"/>
<dbReference type="InterPro" id="IPR036397">
    <property type="entry name" value="RNaseH_sf"/>
</dbReference>
<dbReference type="Gene3D" id="3.30.420.10">
    <property type="entry name" value="Ribonuclease H-like superfamily/Ribonuclease H"/>
    <property type="match status" value="1"/>
</dbReference>
<comment type="similarity">
    <text evidence="1">Belongs to the oligoribonuclease family.</text>
</comment>
<dbReference type="PANTHER" id="PTHR11046">
    <property type="entry name" value="OLIGORIBONUCLEASE, MITOCHONDRIAL"/>
    <property type="match status" value="1"/>
</dbReference>
<dbReference type="HOGENOM" id="CLU_064761_4_0_1"/>
<dbReference type="EMBL" id="JH431880">
    <property type="status" value="NOT_ANNOTATED_CDS"/>
    <property type="molecule type" value="Genomic_DNA"/>
</dbReference>
<dbReference type="SUPFAM" id="SSF53098">
    <property type="entry name" value="Ribonuclease H-like"/>
    <property type="match status" value="1"/>
</dbReference>
<dbReference type="STRING" id="126957.T1J6N0"/>
<dbReference type="GO" id="GO:0003676">
    <property type="term" value="F:nucleic acid binding"/>
    <property type="evidence" value="ECO:0007669"/>
    <property type="project" value="InterPro"/>
</dbReference>
<dbReference type="PhylomeDB" id="T1J6N0"/>
<evidence type="ECO:0000256" key="2">
    <source>
        <dbReference type="ARBA" id="ARBA00022722"/>
    </source>
</evidence>
<name>T1J6N0_STRMM</name>
<evidence type="ECO:0000259" key="6">
    <source>
        <dbReference type="SMART" id="SM00479"/>
    </source>
</evidence>
<keyword evidence="8" id="KW-1185">Reference proteome</keyword>
<dbReference type="Pfam" id="PF00929">
    <property type="entry name" value="RNase_T"/>
    <property type="match status" value="1"/>
</dbReference>
<accession>T1J6N0</accession>
<keyword evidence="4" id="KW-0269">Exonuclease</keyword>
<dbReference type="EnsemblMetazoa" id="SMAR009302-RA">
    <property type="protein sequence ID" value="SMAR009302-PA"/>
    <property type="gene ID" value="SMAR009302"/>
</dbReference>
<dbReference type="Proteomes" id="UP000014500">
    <property type="component" value="Unassembled WGS sequence"/>
</dbReference>
<dbReference type="GO" id="GO:0000175">
    <property type="term" value="F:3'-5'-RNA exonuclease activity"/>
    <property type="evidence" value="ECO:0007669"/>
    <property type="project" value="InterPro"/>
</dbReference>
<reference evidence="7" key="2">
    <citation type="submission" date="2015-02" db="UniProtKB">
        <authorList>
            <consortium name="EnsemblMetazoa"/>
        </authorList>
    </citation>
    <scope>IDENTIFICATION</scope>
</reference>
<protein>
    <recommendedName>
        <fullName evidence="5">Probable oligoribonuclease</fullName>
    </recommendedName>
</protein>
<dbReference type="InterPro" id="IPR012337">
    <property type="entry name" value="RNaseH-like_sf"/>
</dbReference>
<reference evidence="8" key="1">
    <citation type="submission" date="2011-05" db="EMBL/GenBank/DDBJ databases">
        <authorList>
            <person name="Richards S.R."/>
            <person name="Qu J."/>
            <person name="Jiang H."/>
            <person name="Jhangiani S.N."/>
            <person name="Agravi P."/>
            <person name="Goodspeed R."/>
            <person name="Gross S."/>
            <person name="Mandapat C."/>
            <person name="Jackson L."/>
            <person name="Mathew T."/>
            <person name="Pu L."/>
            <person name="Thornton R."/>
            <person name="Saada N."/>
            <person name="Wilczek-Boney K.B."/>
            <person name="Lee S."/>
            <person name="Kovar C."/>
            <person name="Wu Y."/>
            <person name="Scherer S.E."/>
            <person name="Worley K.C."/>
            <person name="Muzny D.M."/>
            <person name="Gibbs R."/>
        </authorList>
    </citation>
    <scope>NUCLEOTIDE SEQUENCE</scope>
    <source>
        <strain evidence="8">Brora</strain>
    </source>
</reference>
<evidence type="ECO:0000256" key="3">
    <source>
        <dbReference type="ARBA" id="ARBA00022801"/>
    </source>
</evidence>
<dbReference type="NCBIfam" id="NF003765">
    <property type="entry name" value="PRK05359.1"/>
    <property type="match status" value="1"/>
</dbReference>
<evidence type="ECO:0000313" key="8">
    <source>
        <dbReference type="Proteomes" id="UP000014500"/>
    </source>
</evidence>
<evidence type="ECO:0000313" key="7">
    <source>
        <dbReference type="EnsemblMetazoa" id="SMAR009302-PA"/>
    </source>
</evidence>
<dbReference type="InterPro" id="IPR013520">
    <property type="entry name" value="Ribonucl_H"/>
</dbReference>
<evidence type="ECO:0000256" key="4">
    <source>
        <dbReference type="ARBA" id="ARBA00022839"/>
    </source>
</evidence>